<proteinExistence type="predicted"/>
<keyword evidence="3" id="KW-1185">Reference proteome</keyword>
<sequence>METNSKDECRPKQIPRFQADGNSTSFCAYPIEYSSELLNNENGVLFMPLTPTDLPLSVASTIGQPSNSKLTESALNIQPTCHGFIFPYSESEQGTSSALRSSCQSQVVPSENECLLKNAFQSTFQNQFPSNISSDAETQLQMILLQQLIALQLASVTGLKNTNFEETQMQPLSYHAPIDLSSNNPPSTLYSNLIPSERYTYLVPVEATLKDSCGLSLHITPRTEFSPTAGPLSETGMKMECASDQLVLHPYSPTQVFTNEDAEPDANNPKFNFTAPQTMTMNDIESCIRRGSLDIQREHNSDIVNKIKDQAKPGFVLLSVQREKITPVGKTVDHINTRSSVGNMSSPSTNVLGDKEKLSVNSTFTKKANKRRQRLLRSESDPQRRSMKKAARFPLKQIQEKDIQCSTTLTNETSVSVSRFRVSRFADKKQAWIAPSKSGCFIVHDLWTKNLPGYVLSRVDQLSSNTLSDTCFATKLDGEIERNKSILSAQCSVCQSMKLILRMTCHQEMVISVFKLVFGIV</sequence>
<evidence type="ECO:0000313" key="3">
    <source>
        <dbReference type="Proteomes" id="UP000699462"/>
    </source>
</evidence>
<dbReference type="EMBL" id="JTDF01010324">
    <property type="protein sequence ID" value="KAF8563906.1"/>
    <property type="molecule type" value="Genomic_DNA"/>
</dbReference>
<dbReference type="AlphaFoldDB" id="A0A8T0D952"/>
<name>A0A8T0D952_9TREM</name>
<dbReference type="Proteomes" id="UP000699462">
    <property type="component" value="Unassembled WGS sequence"/>
</dbReference>
<evidence type="ECO:0000256" key="1">
    <source>
        <dbReference type="SAM" id="MobiDB-lite"/>
    </source>
</evidence>
<evidence type="ECO:0000313" key="2">
    <source>
        <dbReference type="EMBL" id="KAF8563906.1"/>
    </source>
</evidence>
<feature type="region of interest" description="Disordered" evidence="1">
    <location>
        <begin position="370"/>
        <end position="390"/>
    </location>
</feature>
<dbReference type="OrthoDB" id="6266852at2759"/>
<gene>
    <name evidence="2" type="ORF">P879_11753</name>
</gene>
<reference evidence="2 3" key="1">
    <citation type="submission" date="2019-07" db="EMBL/GenBank/DDBJ databases">
        <title>Annotation for the trematode Paragonimus westermani.</title>
        <authorList>
            <person name="Choi Y.-J."/>
        </authorList>
    </citation>
    <scope>NUCLEOTIDE SEQUENCE [LARGE SCALE GENOMIC DNA]</scope>
    <source>
        <strain evidence="2">180907_Pwestermani</strain>
    </source>
</reference>
<protein>
    <submittedName>
        <fullName evidence="2">Uncharacterized protein</fullName>
    </submittedName>
</protein>
<accession>A0A8T0D952</accession>
<organism evidence="2 3">
    <name type="scientific">Paragonimus westermani</name>
    <dbReference type="NCBI Taxonomy" id="34504"/>
    <lineage>
        <taxon>Eukaryota</taxon>
        <taxon>Metazoa</taxon>
        <taxon>Spiralia</taxon>
        <taxon>Lophotrochozoa</taxon>
        <taxon>Platyhelminthes</taxon>
        <taxon>Trematoda</taxon>
        <taxon>Digenea</taxon>
        <taxon>Plagiorchiida</taxon>
        <taxon>Troglotremata</taxon>
        <taxon>Troglotrematidae</taxon>
        <taxon>Paragonimus</taxon>
    </lineage>
</organism>
<comment type="caution">
    <text evidence="2">The sequence shown here is derived from an EMBL/GenBank/DDBJ whole genome shotgun (WGS) entry which is preliminary data.</text>
</comment>